<dbReference type="PANTHER" id="PTHR45683">
    <property type="entry name" value="MITOCHONDRIAL NICOTINAMIDE ADENINE DINUCLEOTIDE TRANSPORTER 1-RELATED-RELATED"/>
    <property type="match status" value="1"/>
</dbReference>
<evidence type="ECO:0000313" key="12">
    <source>
        <dbReference type="Proteomes" id="UP000317650"/>
    </source>
</evidence>
<dbReference type="InterPro" id="IPR023395">
    <property type="entry name" value="MCP_dom_sf"/>
</dbReference>
<evidence type="ECO:0000256" key="4">
    <source>
        <dbReference type="ARBA" id="ARBA00022692"/>
    </source>
</evidence>
<evidence type="ECO:0000256" key="2">
    <source>
        <dbReference type="ARBA" id="ARBA00006375"/>
    </source>
</evidence>
<dbReference type="GO" id="GO:0016020">
    <property type="term" value="C:membrane"/>
    <property type="evidence" value="ECO:0007669"/>
    <property type="project" value="UniProtKB-SubCell"/>
</dbReference>
<dbReference type="FunFam" id="1.50.40.10:FF:000073">
    <property type="entry name" value="folate transporter 1, chloroplastic isoform X1"/>
    <property type="match status" value="1"/>
</dbReference>
<dbReference type="GO" id="GO:0055085">
    <property type="term" value="P:transmembrane transport"/>
    <property type="evidence" value="ECO:0007669"/>
    <property type="project" value="InterPro"/>
</dbReference>
<evidence type="ECO:0000256" key="1">
    <source>
        <dbReference type="ARBA" id="ARBA00004141"/>
    </source>
</evidence>
<dbReference type="EMBL" id="PYDT01000005">
    <property type="protein sequence ID" value="THU60291.1"/>
    <property type="molecule type" value="Genomic_DNA"/>
</dbReference>
<evidence type="ECO:0008006" key="13">
    <source>
        <dbReference type="Google" id="ProtNLM"/>
    </source>
</evidence>
<keyword evidence="3 9" id="KW-0813">Transport</keyword>
<dbReference type="PROSITE" id="PS50920">
    <property type="entry name" value="SOLCAR"/>
    <property type="match status" value="2"/>
</dbReference>
<dbReference type="Gene3D" id="1.50.40.10">
    <property type="entry name" value="Mitochondrial carrier domain"/>
    <property type="match status" value="2"/>
</dbReference>
<evidence type="ECO:0000256" key="10">
    <source>
        <dbReference type="SAM" id="Phobius"/>
    </source>
</evidence>
<keyword evidence="6 10" id="KW-1133">Transmembrane helix</keyword>
<evidence type="ECO:0000256" key="8">
    <source>
        <dbReference type="PROSITE-ProRule" id="PRU00282"/>
    </source>
</evidence>
<dbReference type="Pfam" id="PF00153">
    <property type="entry name" value="Mito_carr"/>
    <property type="match status" value="3"/>
</dbReference>
<proteinExistence type="inferred from homology"/>
<feature type="repeat" description="Solcar" evidence="8">
    <location>
        <begin position="186"/>
        <end position="281"/>
    </location>
</feature>
<feature type="repeat" description="Solcar" evidence="8">
    <location>
        <begin position="9"/>
        <end position="99"/>
    </location>
</feature>
<dbReference type="GO" id="GO:0006862">
    <property type="term" value="P:nucleotide transport"/>
    <property type="evidence" value="ECO:0007669"/>
    <property type="project" value="InterPro"/>
</dbReference>
<dbReference type="InterPro" id="IPR044712">
    <property type="entry name" value="SLC25A32-like"/>
</dbReference>
<comment type="similarity">
    <text evidence="2 9">Belongs to the mitochondrial carrier (TC 2.A.29) family.</text>
</comment>
<organism evidence="11 12">
    <name type="scientific">Musa balbisiana</name>
    <name type="common">Banana</name>
    <dbReference type="NCBI Taxonomy" id="52838"/>
    <lineage>
        <taxon>Eukaryota</taxon>
        <taxon>Viridiplantae</taxon>
        <taxon>Streptophyta</taxon>
        <taxon>Embryophyta</taxon>
        <taxon>Tracheophyta</taxon>
        <taxon>Spermatophyta</taxon>
        <taxon>Magnoliopsida</taxon>
        <taxon>Liliopsida</taxon>
        <taxon>Zingiberales</taxon>
        <taxon>Musaceae</taxon>
        <taxon>Musa</taxon>
    </lineage>
</organism>
<evidence type="ECO:0000256" key="3">
    <source>
        <dbReference type="ARBA" id="ARBA00022448"/>
    </source>
</evidence>
<reference evidence="11 12" key="1">
    <citation type="journal article" date="2019" name="Nat. Plants">
        <title>Genome sequencing of Musa balbisiana reveals subgenome evolution and function divergence in polyploid bananas.</title>
        <authorList>
            <person name="Yao X."/>
        </authorList>
    </citation>
    <scope>NUCLEOTIDE SEQUENCE [LARGE SCALE GENOMIC DNA]</scope>
    <source>
        <strain evidence="12">cv. DH-PKW</strain>
        <tissue evidence="11">Leaves</tissue>
    </source>
</reference>
<keyword evidence="12" id="KW-1185">Reference proteome</keyword>
<evidence type="ECO:0000256" key="6">
    <source>
        <dbReference type="ARBA" id="ARBA00022989"/>
    </source>
</evidence>
<keyword evidence="4 8" id="KW-0812">Transmembrane</keyword>
<dbReference type="FunFam" id="1.50.40.10:FF:000090">
    <property type="entry name" value="Folate transporter 1, chloroplastic"/>
    <property type="match status" value="1"/>
</dbReference>
<dbReference type="Proteomes" id="UP000317650">
    <property type="component" value="Chromosome 7"/>
</dbReference>
<evidence type="ECO:0000256" key="9">
    <source>
        <dbReference type="RuleBase" id="RU000488"/>
    </source>
</evidence>
<protein>
    <recommendedName>
        <fullName evidence="13">Folate transporter 1, chloroplastic</fullName>
    </recommendedName>
</protein>
<evidence type="ECO:0000256" key="5">
    <source>
        <dbReference type="ARBA" id="ARBA00022737"/>
    </source>
</evidence>
<name>A0A4S8JEQ0_MUSBA</name>
<comment type="caution">
    <text evidence="11">The sequence shown here is derived from an EMBL/GenBank/DDBJ whole genome shotgun (WGS) entry which is preliminary data.</text>
</comment>
<gene>
    <name evidence="11" type="ORF">C4D60_Mb07t11070</name>
</gene>
<accession>A0A4S8JEQ0</accession>
<dbReference type="InterPro" id="IPR018108">
    <property type="entry name" value="MCP_transmembrane"/>
</dbReference>
<evidence type="ECO:0000313" key="11">
    <source>
        <dbReference type="EMBL" id="THU60291.1"/>
    </source>
</evidence>
<evidence type="ECO:0000256" key="7">
    <source>
        <dbReference type="ARBA" id="ARBA00023136"/>
    </source>
</evidence>
<keyword evidence="5" id="KW-0677">Repeat</keyword>
<comment type="subcellular location">
    <subcellularLocation>
        <location evidence="1">Membrane</location>
        <topology evidence="1">Multi-pass membrane protein</topology>
    </subcellularLocation>
</comment>
<keyword evidence="7 8" id="KW-0472">Membrane</keyword>
<sequence length="289" mass="32357">MPPADEAERWKWENAAAGAVAGFATVAALHPLDVVRTRFQVSDGRASHLPLYRNTAHAIYTIARTEGFKGLYSGFYPAVFGSTISWGLYFFFYSRAKQRYLTRNNGQLSPAIIFSLQLKLVFWSNALRTILKEEGWKGLYRGIGPSLLLVTHGAIQFTAYEELRKLATYMKGKGGKANITEGDTLLNSIDYAALGASSKLFAILFTYPYQASWSRSVVRSRLQQRPNIDGIPKYLDSWHVVKDTARFEGLGGFYRGITSNILKNIPASSITFVVYENVLHILKLNRGHS</sequence>
<dbReference type="AlphaFoldDB" id="A0A4S8JEQ0"/>
<dbReference type="STRING" id="52838.A0A4S8JEQ0"/>
<dbReference type="SUPFAM" id="SSF103506">
    <property type="entry name" value="Mitochondrial carrier"/>
    <property type="match status" value="1"/>
</dbReference>
<feature type="transmembrane region" description="Helical" evidence="10">
    <location>
        <begin position="74"/>
        <end position="93"/>
    </location>
</feature>